<organism evidence="5 6">
    <name type="scientific">Actinoallomurus spadix</name>
    <dbReference type="NCBI Taxonomy" id="79912"/>
    <lineage>
        <taxon>Bacteria</taxon>
        <taxon>Bacillati</taxon>
        <taxon>Actinomycetota</taxon>
        <taxon>Actinomycetes</taxon>
        <taxon>Streptosporangiales</taxon>
        <taxon>Thermomonosporaceae</taxon>
        <taxon>Actinoallomurus</taxon>
    </lineage>
</organism>
<feature type="domain" description="HTH araC/xylS-type" evidence="4">
    <location>
        <begin position="167"/>
        <end position="268"/>
    </location>
</feature>
<keyword evidence="6" id="KW-1185">Reference proteome</keyword>
<keyword evidence="2" id="KW-0238">DNA-binding</keyword>
<dbReference type="Pfam" id="PF12833">
    <property type="entry name" value="HTH_18"/>
    <property type="match status" value="1"/>
</dbReference>
<evidence type="ECO:0000313" key="6">
    <source>
        <dbReference type="Proteomes" id="UP001501822"/>
    </source>
</evidence>
<evidence type="ECO:0000256" key="1">
    <source>
        <dbReference type="ARBA" id="ARBA00023015"/>
    </source>
</evidence>
<evidence type="ECO:0000256" key="2">
    <source>
        <dbReference type="ARBA" id="ARBA00023125"/>
    </source>
</evidence>
<keyword evidence="1" id="KW-0805">Transcription regulation</keyword>
<dbReference type="InterPro" id="IPR050204">
    <property type="entry name" value="AraC_XylS_family_regulators"/>
</dbReference>
<dbReference type="PROSITE" id="PS00041">
    <property type="entry name" value="HTH_ARAC_FAMILY_1"/>
    <property type="match status" value="1"/>
</dbReference>
<name>A0ABN0W6T3_9ACTN</name>
<dbReference type="Gene3D" id="1.10.10.60">
    <property type="entry name" value="Homeodomain-like"/>
    <property type="match status" value="2"/>
</dbReference>
<evidence type="ECO:0000259" key="4">
    <source>
        <dbReference type="PROSITE" id="PS01124"/>
    </source>
</evidence>
<dbReference type="PROSITE" id="PS01124">
    <property type="entry name" value="HTH_ARAC_FAMILY_2"/>
    <property type="match status" value="1"/>
</dbReference>
<dbReference type="PANTHER" id="PTHR46796:SF6">
    <property type="entry name" value="ARAC SUBFAMILY"/>
    <property type="match status" value="1"/>
</dbReference>
<proteinExistence type="predicted"/>
<protein>
    <submittedName>
        <fullName evidence="5">Helix-turn-helix transcriptional regulator</fullName>
    </submittedName>
</protein>
<gene>
    <name evidence="5" type="ORF">GCM10010151_16460</name>
</gene>
<dbReference type="InterPro" id="IPR018060">
    <property type="entry name" value="HTH_AraC"/>
</dbReference>
<dbReference type="Proteomes" id="UP001501822">
    <property type="component" value="Unassembled WGS sequence"/>
</dbReference>
<evidence type="ECO:0000313" key="5">
    <source>
        <dbReference type="EMBL" id="GAA0327190.1"/>
    </source>
</evidence>
<dbReference type="RefSeq" id="WP_252800719.1">
    <property type="nucleotide sequence ID" value="NZ_BAAABM010000009.1"/>
</dbReference>
<dbReference type="InterPro" id="IPR018062">
    <property type="entry name" value="HTH_AraC-typ_CS"/>
</dbReference>
<dbReference type="PANTHER" id="PTHR46796">
    <property type="entry name" value="HTH-TYPE TRANSCRIPTIONAL ACTIVATOR RHAS-RELATED"/>
    <property type="match status" value="1"/>
</dbReference>
<keyword evidence="3" id="KW-0804">Transcription</keyword>
<reference evidence="5 6" key="1">
    <citation type="journal article" date="2019" name="Int. J. Syst. Evol. Microbiol.">
        <title>The Global Catalogue of Microorganisms (GCM) 10K type strain sequencing project: providing services to taxonomists for standard genome sequencing and annotation.</title>
        <authorList>
            <consortium name="The Broad Institute Genomics Platform"/>
            <consortium name="The Broad Institute Genome Sequencing Center for Infectious Disease"/>
            <person name="Wu L."/>
            <person name="Ma J."/>
        </authorList>
    </citation>
    <scope>NUCLEOTIDE SEQUENCE [LARGE SCALE GENOMIC DNA]</scope>
    <source>
        <strain evidence="5 6">JCM 3146</strain>
    </source>
</reference>
<comment type="caution">
    <text evidence="5">The sequence shown here is derived from an EMBL/GenBank/DDBJ whole genome shotgun (WGS) entry which is preliminary data.</text>
</comment>
<dbReference type="SUPFAM" id="SSF46689">
    <property type="entry name" value="Homeodomain-like"/>
    <property type="match status" value="2"/>
</dbReference>
<dbReference type="SMART" id="SM00342">
    <property type="entry name" value="HTH_ARAC"/>
    <property type="match status" value="1"/>
</dbReference>
<accession>A0ABN0W6T3</accession>
<dbReference type="InterPro" id="IPR009057">
    <property type="entry name" value="Homeodomain-like_sf"/>
</dbReference>
<evidence type="ECO:0000256" key="3">
    <source>
        <dbReference type="ARBA" id="ARBA00023163"/>
    </source>
</evidence>
<sequence length="273" mass="29611">MRTVTSVAVGDGFALERLRIRAESPDWSDPEVPARHRLVLVRRGAFRARVGGRVMFADPALAYLGAPGEEQSIAHRPGREDVCTVVLVSASLMAEITEERPARPSVFVSGALAVAHRLLAARAAGCADPFEVTEMTIRVVGELCRLAAETGDRTVTGARPGTAIARRELVESARELLAQDPCAVGLRRIARHAGCSPYHLSRVFHRETGMTLTRYRNRVRALSALDAIEAGERDLAGLAARLGFADHAHLTRTVREECGHSPRELRALFAAAK</sequence>
<dbReference type="EMBL" id="BAAABM010000009">
    <property type="protein sequence ID" value="GAA0327190.1"/>
    <property type="molecule type" value="Genomic_DNA"/>
</dbReference>